<evidence type="ECO:0000256" key="3">
    <source>
        <dbReference type="SAM" id="MobiDB-lite"/>
    </source>
</evidence>
<dbReference type="Gene3D" id="1.25.40.10">
    <property type="entry name" value="Tetratricopeptide repeat domain"/>
    <property type="match status" value="2"/>
</dbReference>
<dbReference type="Pfam" id="PF13041">
    <property type="entry name" value="PPR_2"/>
    <property type="match status" value="1"/>
</dbReference>
<proteinExistence type="inferred from homology"/>
<evidence type="ECO:0000256" key="2">
    <source>
        <dbReference type="ARBA" id="ARBA00022737"/>
    </source>
</evidence>
<dbReference type="Proteomes" id="UP001187192">
    <property type="component" value="Unassembled WGS sequence"/>
</dbReference>
<dbReference type="InterPro" id="IPR011990">
    <property type="entry name" value="TPR-like_helical_dom_sf"/>
</dbReference>
<accession>A0AA88D5X4</accession>
<feature type="compositionally biased region" description="Acidic residues" evidence="3">
    <location>
        <begin position="438"/>
        <end position="450"/>
    </location>
</feature>
<dbReference type="InterPro" id="IPR002885">
    <property type="entry name" value="PPR_rpt"/>
</dbReference>
<dbReference type="NCBIfam" id="TIGR00756">
    <property type="entry name" value="PPR"/>
    <property type="match status" value="2"/>
</dbReference>
<dbReference type="EMBL" id="BTGU01000002">
    <property type="protein sequence ID" value="GMN28014.1"/>
    <property type="molecule type" value="Genomic_DNA"/>
</dbReference>
<dbReference type="PANTHER" id="PTHR45717:SF6">
    <property type="entry name" value="PENTACOTRIPEPTIDE-REPEAT REGION OF PRORP DOMAIN-CONTAINING PROTEIN"/>
    <property type="match status" value="1"/>
</dbReference>
<dbReference type="SUPFAM" id="SSF48452">
    <property type="entry name" value="TPR-like"/>
    <property type="match status" value="1"/>
</dbReference>
<evidence type="ECO:0000313" key="6">
    <source>
        <dbReference type="Proteomes" id="UP001187192"/>
    </source>
</evidence>
<keyword evidence="6" id="KW-1185">Reference proteome</keyword>
<comment type="similarity">
    <text evidence="1">Belongs to the PPR family. P subfamily.</text>
</comment>
<keyword evidence="4" id="KW-0472">Membrane</keyword>
<evidence type="ECO:0000256" key="1">
    <source>
        <dbReference type="ARBA" id="ARBA00007626"/>
    </source>
</evidence>
<dbReference type="GO" id="GO:0003729">
    <property type="term" value="F:mRNA binding"/>
    <property type="evidence" value="ECO:0007669"/>
    <property type="project" value="UniProtKB-ARBA"/>
</dbReference>
<keyword evidence="4" id="KW-1133">Transmembrane helix</keyword>
<evidence type="ECO:0008006" key="7">
    <source>
        <dbReference type="Google" id="ProtNLM"/>
    </source>
</evidence>
<dbReference type="AlphaFoldDB" id="A0AA88D5X4"/>
<organism evidence="5 6">
    <name type="scientific">Ficus carica</name>
    <name type="common">Common fig</name>
    <dbReference type="NCBI Taxonomy" id="3494"/>
    <lineage>
        <taxon>Eukaryota</taxon>
        <taxon>Viridiplantae</taxon>
        <taxon>Streptophyta</taxon>
        <taxon>Embryophyta</taxon>
        <taxon>Tracheophyta</taxon>
        <taxon>Spermatophyta</taxon>
        <taxon>Magnoliopsida</taxon>
        <taxon>eudicotyledons</taxon>
        <taxon>Gunneridae</taxon>
        <taxon>Pentapetalae</taxon>
        <taxon>rosids</taxon>
        <taxon>fabids</taxon>
        <taxon>Rosales</taxon>
        <taxon>Moraceae</taxon>
        <taxon>Ficeae</taxon>
        <taxon>Ficus</taxon>
    </lineage>
</organism>
<dbReference type="GO" id="GO:0005739">
    <property type="term" value="C:mitochondrion"/>
    <property type="evidence" value="ECO:0007669"/>
    <property type="project" value="TreeGrafter"/>
</dbReference>
<evidence type="ECO:0000313" key="5">
    <source>
        <dbReference type="EMBL" id="GMN28014.1"/>
    </source>
</evidence>
<gene>
    <name evidence="5" type="ORF">TIFTF001_001887</name>
</gene>
<name>A0AA88D5X4_FICCA</name>
<keyword evidence="4" id="KW-0812">Transmembrane</keyword>
<keyword evidence="2" id="KW-0677">Repeat</keyword>
<reference evidence="5" key="1">
    <citation type="submission" date="2023-07" db="EMBL/GenBank/DDBJ databases">
        <title>draft genome sequence of fig (Ficus carica).</title>
        <authorList>
            <person name="Takahashi T."/>
            <person name="Nishimura K."/>
        </authorList>
    </citation>
    <scope>NUCLEOTIDE SEQUENCE</scope>
</reference>
<protein>
    <recommendedName>
        <fullName evidence="7">Pentatricopeptide repeat-containing protein</fullName>
    </recommendedName>
</protein>
<sequence>MYFYSTPFIFILPNLDFLAPFFLFVQISLWMTDNRFLRISPSDAAIRLDLIYRVHGLERAENYFNTMSRKLRTYCVYVALLRSYVRENSVEKAEATMQEIRNMGVNEFSLPYNILMNLYTQNGQYDKIDMLMQEMEIKGIPHDKYTFRNRISAYIAASDILGMENILNRMERDTCLSVDWKVYSLAASGYLKVGLIEEALEMLQKLEQEVAKMSRKTNRSALMFLLTLYSSIGDRDELFRVWNTYKPSKGQIDAAYACMIRSLTKLDDIEGAERIYEEWESKCTTYDFRVLNSILAAYCKKGHLEKAESALEKALKGRTPYTASFNILANGYVENNQMPKAVEVLKKGLSIGRKGWMPSCVTLAACLDYLKGQGDVTGMEEILSALRNMDVLSMDTHKRLLSTCDAAGESFSEVLCQINESGSTADEETKKVNVDGFSSEEETNEILEAR</sequence>
<feature type="transmembrane region" description="Helical" evidence="4">
    <location>
        <begin position="6"/>
        <end position="30"/>
    </location>
</feature>
<evidence type="ECO:0000256" key="4">
    <source>
        <dbReference type="SAM" id="Phobius"/>
    </source>
</evidence>
<dbReference type="Pfam" id="PF01535">
    <property type="entry name" value="PPR"/>
    <property type="match status" value="5"/>
</dbReference>
<dbReference type="PANTHER" id="PTHR45717">
    <property type="entry name" value="OS12G0527900 PROTEIN"/>
    <property type="match status" value="1"/>
</dbReference>
<feature type="region of interest" description="Disordered" evidence="3">
    <location>
        <begin position="427"/>
        <end position="450"/>
    </location>
</feature>
<comment type="caution">
    <text evidence="5">The sequence shown here is derived from an EMBL/GenBank/DDBJ whole genome shotgun (WGS) entry which is preliminary data.</text>
</comment>